<feature type="transmembrane region" description="Helical" evidence="8">
    <location>
        <begin position="1037"/>
        <end position="1061"/>
    </location>
</feature>
<organism evidence="10 11">
    <name type="scientific">Panagrellus redivivus</name>
    <name type="common">Microworm</name>
    <dbReference type="NCBI Taxonomy" id="6233"/>
    <lineage>
        <taxon>Eukaryota</taxon>
        <taxon>Metazoa</taxon>
        <taxon>Ecdysozoa</taxon>
        <taxon>Nematoda</taxon>
        <taxon>Chromadorea</taxon>
        <taxon>Rhabditida</taxon>
        <taxon>Tylenchina</taxon>
        <taxon>Panagrolaimomorpha</taxon>
        <taxon>Panagrolaimoidea</taxon>
        <taxon>Panagrolaimidae</taxon>
        <taxon>Panagrellus</taxon>
    </lineage>
</organism>
<feature type="transmembrane region" description="Helical" evidence="8">
    <location>
        <begin position="140"/>
        <end position="163"/>
    </location>
</feature>
<dbReference type="Pfam" id="PF12349">
    <property type="entry name" value="Sterol-sensing"/>
    <property type="match status" value="1"/>
</dbReference>
<evidence type="ECO:0000256" key="4">
    <source>
        <dbReference type="ARBA" id="ARBA00023136"/>
    </source>
</evidence>
<dbReference type="InterPro" id="IPR000731">
    <property type="entry name" value="SSD"/>
</dbReference>
<keyword evidence="3 8" id="KW-1133">Transmembrane helix</keyword>
<feature type="transmembrane region" description="Helical" evidence="8">
    <location>
        <begin position="939"/>
        <end position="960"/>
    </location>
</feature>
<keyword evidence="4 8" id="KW-0472">Membrane</keyword>
<evidence type="ECO:0000256" key="5">
    <source>
        <dbReference type="ARBA" id="ARBA00023180"/>
    </source>
</evidence>
<sequence>MITTPQAMPPPPMPTRLRWPPPPAPPPSANTTFRHKINPTSPSHQRHESTYAEPFAHATQPSTAAPFSPKSPRHDQHQLRHLPPQTTAPPIPKGPAPAYFEEFRPIRVIGVPAGPVPTKRTSDLPSKGPLKWYSDFLYRFPGTVCAISLLIFCVIPLAVLVMFPLQLSQNPEKGFDTRGTDYANARLTWAKLQPFLLQGSRVIVDQPAPSPTPIQTIEPLAILESRSKGKFVNRTRRSFEDELASLSAIACYEIELLQMDYMAQVVLELPSYETLFDLKFHKRLCGMQSALQDALTPFSGISPYRSIFHFSNYAGCLSPSARDNCSSLTGSDVRAFRIQLESCARHRKAIIECGRDCIAARPVDEPRRNCDQCERVPSNCTSQMWFDLFYRVLPVDIMRMKAGGEKIYLNTFLPLYTFSSYAFQGFSVPLEDFLRVEKAINVWDRGTKNMKVKGYLLDIKRDVLFDAALADSKLAIGAAAMVFILMYIYSLSLGYTLAVFAELGASVLAAGAVYRAFTADFPILNLVAFVLLLSIGSDGAFLLFNAFPSTSDDLDKESLHDCLRHTVTTMFLAQFSTVVPFMLNLVSSVIAFRSFGLFAGLTLIINYFLLITLLPAYLVLHRRYLDPFLEDKCCQWYSAMCAPVMRARRKFGRTTLKNLPSVLIDGRYFWLFALLFLIVGGGWLTATQLGLPQYNPLQLFTSQHPYEWYDNHAEQLFEFVSKKIALPLAVRLLWGFETAHGTARFDPDKVSNVTQDPRFELKTVGDVRRLAEDMQRFRMMDFTDLKDKYWPERFLDWSAATECSDDIAVCCNVNSKLYADEFLDYCMRVSTSQIVTGYNDTPIYHNVSFDLVGYTALLPTKLKYSHKYQNLSASMKMFEHSFVSPASGESLIFTTEWTLMSTWYDLQRALISDSIYSILASLAVVSVFALIVLRWHAFAAILAIGAIVTVTVGAVTGLGWELGVLEAVILVLVVSLSFDYTLHYGAAVPRTGCKIHRIETAVKRALAPVSMAALSSFLAGVLLLMSKTHAFFQVATFLVLSGTISWLFATFFYLPLLSIFLNDIVPPCDDCEVDMPRPMLQVPLHVMRGGNPPDRRRF</sequence>
<reference evidence="10" key="1">
    <citation type="journal article" date="2013" name="Genetics">
        <title>The draft genome and transcriptome of Panagrellus redivivus are shaped by the harsh demands of a free-living lifestyle.</title>
        <authorList>
            <person name="Srinivasan J."/>
            <person name="Dillman A.R."/>
            <person name="Macchietto M.G."/>
            <person name="Heikkinen L."/>
            <person name="Lakso M."/>
            <person name="Fracchia K.M."/>
            <person name="Antoshechkin I."/>
            <person name="Mortazavi A."/>
            <person name="Wong G."/>
            <person name="Sternberg P.W."/>
        </authorList>
    </citation>
    <scope>NUCLEOTIDE SEQUENCE [LARGE SCALE GENOMIC DNA]</scope>
    <source>
        <strain evidence="10">MT8872</strain>
    </source>
</reference>
<evidence type="ECO:0000313" key="10">
    <source>
        <dbReference type="Proteomes" id="UP000492821"/>
    </source>
</evidence>
<keyword evidence="2 8" id="KW-0812">Transmembrane</keyword>
<evidence type="ECO:0000256" key="7">
    <source>
        <dbReference type="SAM" id="MobiDB-lite"/>
    </source>
</evidence>
<evidence type="ECO:0000256" key="3">
    <source>
        <dbReference type="ARBA" id="ARBA00022989"/>
    </source>
</evidence>
<proteinExistence type="inferred from homology"/>
<feature type="transmembrane region" description="Helical" evidence="8">
    <location>
        <begin position="598"/>
        <end position="620"/>
    </location>
</feature>
<evidence type="ECO:0000313" key="11">
    <source>
        <dbReference type="WBParaSite" id="Pan_g18820.t1"/>
    </source>
</evidence>
<protein>
    <submittedName>
        <fullName evidence="11">SSD domain-containing protein</fullName>
    </submittedName>
</protein>
<evidence type="ECO:0000259" key="9">
    <source>
        <dbReference type="PROSITE" id="PS50156"/>
    </source>
</evidence>
<keyword evidence="10" id="KW-1185">Reference proteome</keyword>
<dbReference type="InterPro" id="IPR053958">
    <property type="entry name" value="HMGCR/SNAP/NPC1-like_SSD"/>
</dbReference>
<feature type="transmembrane region" description="Helical" evidence="8">
    <location>
        <begin position="1005"/>
        <end position="1025"/>
    </location>
</feature>
<feature type="region of interest" description="Disordered" evidence="7">
    <location>
        <begin position="1"/>
        <end position="92"/>
    </location>
</feature>
<dbReference type="AlphaFoldDB" id="A0A7E4VBD6"/>
<dbReference type="InterPro" id="IPR052081">
    <property type="entry name" value="Dispatched_Hh_regulator"/>
</dbReference>
<feature type="transmembrane region" description="Helical" evidence="8">
    <location>
        <begin position="495"/>
        <end position="514"/>
    </location>
</feature>
<dbReference type="PROSITE" id="PS50156">
    <property type="entry name" value="SSD"/>
    <property type="match status" value="1"/>
</dbReference>
<name>A0A7E4VBD6_PANRE</name>
<feature type="compositionally biased region" description="Pro residues" evidence="7">
    <location>
        <begin position="7"/>
        <end position="28"/>
    </location>
</feature>
<dbReference type="GO" id="GO:0007224">
    <property type="term" value="P:smoothened signaling pathway"/>
    <property type="evidence" value="ECO:0007669"/>
    <property type="project" value="TreeGrafter"/>
</dbReference>
<reference evidence="11" key="2">
    <citation type="submission" date="2020-10" db="UniProtKB">
        <authorList>
            <consortium name="WormBaseParasite"/>
        </authorList>
    </citation>
    <scope>IDENTIFICATION</scope>
</reference>
<dbReference type="PANTHER" id="PTHR45951:SF8">
    <property type="entry name" value="CHE-14 PROTEIN"/>
    <property type="match status" value="1"/>
</dbReference>
<feature type="transmembrane region" description="Helical" evidence="8">
    <location>
        <begin position="668"/>
        <end position="686"/>
    </location>
</feature>
<evidence type="ECO:0000256" key="8">
    <source>
        <dbReference type="SAM" id="Phobius"/>
    </source>
</evidence>
<dbReference type="GO" id="GO:0016020">
    <property type="term" value="C:membrane"/>
    <property type="evidence" value="ECO:0007669"/>
    <property type="project" value="UniProtKB-SubCell"/>
</dbReference>
<accession>A0A7E4VBD6</accession>
<evidence type="ECO:0000256" key="2">
    <source>
        <dbReference type="ARBA" id="ARBA00022692"/>
    </source>
</evidence>
<feature type="transmembrane region" description="Helical" evidence="8">
    <location>
        <begin position="463"/>
        <end position="489"/>
    </location>
</feature>
<evidence type="ECO:0000256" key="6">
    <source>
        <dbReference type="ARBA" id="ARBA00038046"/>
    </source>
</evidence>
<dbReference type="Proteomes" id="UP000492821">
    <property type="component" value="Unassembled WGS sequence"/>
</dbReference>
<dbReference type="SUPFAM" id="SSF82866">
    <property type="entry name" value="Multidrug efflux transporter AcrB transmembrane domain"/>
    <property type="match status" value="2"/>
</dbReference>
<feature type="transmembrane region" description="Helical" evidence="8">
    <location>
        <begin position="967"/>
        <end position="985"/>
    </location>
</feature>
<comment type="subcellular location">
    <subcellularLocation>
        <location evidence="1">Membrane</location>
        <topology evidence="1">Multi-pass membrane protein</topology>
    </subcellularLocation>
</comment>
<feature type="domain" description="SSD" evidence="9">
    <location>
        <begin position="491"/>
        <end position="620"/>
    </location>
</feature>
<dbReference type="Gene3D" id="1.20.1640.10">
    <property type="entry name" value="Multidrug efflux transporter AcrB transmembrane domain"/>
    <property type="match status" value="2"/>
</dbReference>
<dbReference type="PANTHER" id="PTHR45951">
    <property type="entry name" value="PROTEIN DISPATCHED-RELATED"/>
    <property type="match status" value="1"/>
</dbReference>
<feature type="transmembrane region" description="Helical" evidence="8">
    <location>
        <begin position="526"/>
        <end position="547"/>
    </location>
</feature>
<dbReference type="WBParaSite" id="Pan_g18820.t1">
    <property type="protein sequence ID" value="Pan_g18820.t1"/>
    <property type="gene ID" value="Pan_g18820"/>
</dbReference>
<comment type="similarity">
    <text evidence="6">Belongs to the dispatched family.</text>
</comment>
<feature type="transmembrane region" description="Helical" evidence="8">
    <location>
        <begin position="915"/>
        <end position="933"/>
    </location>
</feature>
<evidence type="ECO:0000256" key="1">
    <source>
        <dbReference type="ARBA" id="ARBA00004141"/>
    </source>
</evidence>
<dbReference type="GO" id="GO:0022857">
    <property type="term" value="F:transmembrane transporter activity"/>
    <property type="evidence" value="ECO:0007669"/>
    <property type="project" value="TreeGrafter"/>
</dbReference>
<keyword evidence="5" id="KW-0325">Glycoprotein</keyword>
<feature type="transmembrane region" description="Helical" evidence="8">
    <location>
        <begin position="567"/>
        <end position="586"/>
    </location>
</feature>